<dbReference type="Gene3D" id="3.90.226.10">
    <property type="entry name" value="2-enoyl-CoA Hydratase, Chain A, domain 1"/>
    <property type="match status" value="1"/>
</dbReference>
<gene>
    <name evidence="6" type="ORF">SAMN05878282_103419</name>
</gene>
<name>A0A1N6S836_AQUAC</name>
<dbReference type="SUPFAM" id="SSF52096">
    <property type="entry name" value="ClpP/crotonase"/>
    <property type="match status" value="1"/>
</dbReference>
<dbReference type="PANTHER" id="PTHR33209">
    <property type="entry name" value="PROTEASE 4"/>
    <property type="match status" value="1"/>
</dbReference>
<dbReference type="RefSeq" id="WP_076426364.1">
    <property type="nucleotide sequence ID" value="NZ_FTMP01000003.1"/>
</dbReference>
<evidence type="ECO:0000313" key="7">
    <source>
        <dbReference type="Proteomes" id="UP000185841"/>
    </source>
</evidence>
<dbReference type="PANTHER" id="PTHR33209:SF1">
    <property type="entry name" value="PEPTIDASE S49 DOMAIN-CONTAINING PROTEIN"/>
    <property type="match status" value="1"/>
</dbReference>
<dbReference type="InterPro" id="IPR002142">
    <property type="entry name" value="Peptidase_S49"/>
</dbReference>
<evidence type="ECO:0000256" key="1">
    <source>
        <dbReference type="ARBA" id="ARBA00008683"/>
    </source>
</evidence>
<keyword evidence="3" id="KW-0378">Hydrolase</keyword>
<dbReference type="Pfam" id="PF01343">
    <property type="entry name" value="Peptidase_S49"/>
    <property type="match status" value="1"/>
</dbReference>
<dbReference type="AlphaFoldDB" id="A0A1N6S836"/>
<dbReference type="GO" id="GO:0006508">
    <property type="term" value="P:proteolysis"/>
    <property type="evidence" value="ECO:0007669"/>
    <property type="project" value="UniProtKB-KW"/>
</dbReference>
<sequence length="408" mass="42141">MSRAFELAAAQPWMMLPAQLDALMSIADRQGDPEALEARLGRPLDNTRAVTVRDGVAIIPVVGPIMRYANLFTRISGATSTQELATDFQTALDDPKVKAIILNIDSPGGEANGINALSDMIFAARGKKPIKAFGGGSVASGAYWVASSADELVIDDTALLGSIGVVLEVVTEEPREGKKRWTITSSNAPNKRPDLATEEGRAVVAKNIDALSEVFVAKVARNLGVAADKVPAMGDHGGLLVGATAVNAGLAHRLGSLESLIAELAGPASNPMRKLSMTTVRTTAELKAALAAGTDPQTIEIAAPESVDVAAIKAAAATEERARITGINALAVKGLEEEISAAIEDGSSVEATALKLFKASQDRGISLDGIKSDAQGVKHTAAKGDEAKAAETKKVVSAIVAGANAKVR</sequence>
<evidence type="ECO:0000313" key="6">
    <source>
        <dbReference type="EMBL" id="SIQ37230.1"/>
    </source>
</evidence>
<dbReference type="InterPro" id="IPR029045">
    <property type="entry name" value="ClpP/crotonase-like_dom_sf"/>
</dbReference>
<proteinExistence type="inferred from homology"/>
<keyword evidence="4" id="KW-0720">Serine protease</keyword>
<evidence type="ECO:0000256" key="4">
    <source>
        <dbReference type="ARBA" id="ARBA00022825"/>
    </source>
</evidence>
<protein>
    <submittedName>
        <fullName evidence="6">Peptidase family S49</fullName>
    </submittedName>
</protein>
<evidence type="ECO:0000259" key="5">
    <source>
        <dbReference type="Pfam" id="PF01343"/>
    </source>
</evidence>
<feature type="domain" description="Peptidase S49" evidence="5">
    <location>
        <begin position="126"/>
        <end position="265"/>
    </location>
</feature>
<dbReference type="GO" id="GO:0008236">
    <property type="term" value="F:serine-type peptidase activity"/>
    <property type="evidence" value="ECO:0007669"/>
    <property type="project" value="UniProtKB-KW"/>
</dbReference>
<reference evidence="6 7" key="1">
    <citation type="submission" date="2017-01" db="EMBL/GenBank/DDBJ databases">
        <authorList>
            <person name="Mah S.A."/>
            <person name="Swanson W.J."/>
            <person name="Moy G.W."/>
            <person name="Vacquier V.D."/>
        </authorList>
    </citation>
    <scope>NUCLEOTIDE SEQUENCE [LARGE SCALE GENOMIC DNA]</scope>
    <source>
        <strain evidence="6 7">RU36E</strain>
    </source>
</reference>
<dbReference type="Proteomes" id="UP000185841">
    <property type="component" value="Unassembled WGS sequence"/>
</dbReference>
<keyword evidence="2" id="KW-0645">Protease</keyword>
<dbReference type="InterPro" id="IPR033855">
    <property type="entry name" value="Protein_C"/>
</dbReference>
<comment type="similarity">
    <text evidence="1">Belongs to the peptidase S49 family.</text>
</comment>
<dbReference type="CDD" id="cd07022">
    <property type="entry name" value="S49_Sppa_36K_type"/>
    <property type="match status" value="1"/>
</dbReference>
<evidence type="ECO:0000256" key="3">
    <source>
        <dbReference type="ARBA" id="ARBA00022801"/>
    </source>
</evidence>
<accession>A0A1N6S836</accession>
<dbReference type="EMBL" id="FTMP01000003">
    <property type="protein sequence ID" value="SIQ37230.1"/>
    <property type="molecule type" value="Genomic_DNA"/>
</dbReference>
<organism evidence="6 7">
    <name type="scientific">Aquipseudomonas alcaligenes</name>
    <name type="common">Pseudomonas alcaligenes</name>
    <dbReference type="NCBI Taxonomy" id="43263"/>
    <lineage>
        <taxon>Bacteria</taxon>
        <taxon>Pseudomonadati</taxon>
        <taxon>Pseudomonadota</taxon>
        <taxon>Gammaproteobacteria</taxon>
        <taxon>Pseudomonadales</taxon>
        <taxon>Pseudomonadaceae</taxon>
        <taxon>Aquipseudomonas</taxon>
    </lineage>
</organism>
<evidence type="ECO:0000256" key="2">
    <source>
        <dbReference type="ARBA" id="ARBA00022670"/>
    </source>
</evidence>